<dbReference type="Pfam" id="PF11992">
    <property type="entry name" value="TgpA_N"/>
    <property type="match status" value="1"/>
</dbReference>
<feature type="transmembrane region" description="Helical" evidence="1">
    <location>
        <begin position="128"/>
        <end position="149"/>
    </location>
</feature>
<feature type="transmembrane region" description="Helical" evidence="1">
    <location>
        <begin position="58"/>
        <end position="75"/>
    </location>
</feature>
<dbReference type="Pfam" id="PF01841">
    <property type="entry name" value="Transglut_core"/>
    <property type="match status" value="1"/>
</dbReference>
<reference evidence="3 4" key="1">
    <citation type="journal article" date="2009" name="J. Bacteriol.">
        <title>Complete and draft genome sequences of six members of the Aquificales.</title>
        <authorList>
            <person name="Reysenbach A.L."/>
            <person name="Hamamura N."/>
            <person name="Podar M."/>
            <person name="Griffiths E."/>
            <person name="Ferreira S."/>
            <person name="Hochstein R."/>
            <person name="Heidelberg J."/>
            <person name="Johnson J."/>
            <person name="Mead D."/>
            <person name="Pohorille A."/>
            <person name="Sarmiento M."/>
            <person name="Schweighofer K."/>
            <person name="Seshadri R."/>
            <person name="Voytek M.A."/>
        </authorList>
    </citation>
    <scope>NUCLEOTIDE SEQUENCE [LARGE SCALE GENOMIC DNA]</scope>
    <source>
        <strain evidence="4">DSM 14350 / EX-H1</strain>
    </source>
</reference>
<keyword evidence="1" id="KW-0812">Transmembrane</keyword>
<feature type="transmembrane region" description="Helical" evidence="1">
    <location>
        <begin position="105"/>
        <end position="122"/>
    </location>
</feature>
<dbReference type="Gene3D" id="3.10.620.30">
    <property type="match status" value="1"/>
</dbReference>
<evidence type="ECO:0000256" key="1">
    <source>
        <dbReference type="SAM" id="Phobius"/>
    </source>
</evidence>
<name>C0QQF2_PERMH</name>
<dbReference type="HOGENOM" id="CLU_012397_2_1_0"/>
<dbReference type="KEGG" id="pmx:PERMA_1111"/>
<dbReference type="PANTHER" id="PTHR42736">
    <property type="entry name" value="PROTEIN-GLUTAMINE GAMMA-GLUTAMYLTRANSFERASE"/>
    <property type="match status" value="1"/>
</dbReference>
<feature type="transmembrane region" description="Helical" evidence="1">
    <location>
        <begin position="170"/>
        <end position="187"/>
    </location>
</feature>
<keyword evidence="1" id="KW-0472">Membrane</keyword>
<dbReference type="EMBL" id="CP001230">
    <property type="protein sequence ID" value="ACO04554.1"/>
    <property type="molecule type" value="Genomic_DNA"/>
</dbReference>
<dbReference type="SMART" id="SM00460">
    <property type="entry name" value="TGc"/>
    <property type="match status" value="1"/>
</dbReference>
<dbReference type="InterPro" id="IPR002931">
    <property type="entry name" value="Transglutaminase-like"/>
</dbReference>
<dbReference type="PANTHER" id="PTHR42736:SF1">
    <property type="entry name" value="PROTEIN-GLUTAMINE GAMMA-GLUTAMYLTRANSFERASE"/>
    <property type="match status" value="1"/>
</dbReference>
<dbReference type="OrthoDB" id="9804872at2"/>
<feature type="transmembrane region" description="Helical" evidence="1">
    <location>
        <begin position="32"/>
        <end position="49"/>
    </location>
</feature>
<evidence type="ECO:0000259" key="2">
    <source>
        <dbReference type="SMART" id="SM00460"/>
    </source>
</evidence>
<dbReference type="RefSeq" id="WP_012676791.1">
    <property type="nucleotide sequence ID" value="NC_012440.1"/>
</dbReference>
<organism evidence="3 4">
    <name type="scientific">Persephonella marina (strain DSM 14350 / EX-H1)</name>
    <dbReference type="NCBI Taxonomy" id="123214"/>
    <lineage>
        <taxon>Bacteria</taxon>
        <taxon>Pseudomonadati</taxon>
        <taxon>Aquificota</taxon>
        <taxon>Aquificia</taxon>
        <taxon>Aquificales</taxon>
        <taxon>Hydrogenothermaceae</taxon>
        <taxon>Persephonella</taxon>
    </lineage>
</organism>
<dbReference type="eggNOG" id="COG1305">
    <property type="taxonomic scope" value="Bacteria"/>
</dbReference>
<dbReference type="AlphaFoldDB" id="C0QQF2"/>
<feature type="domain" description="Transglutaminase-like" evidence="2">
    <location>
        <begin position="396"/>
        <end position="466"/>
    </location>
</feature>
<evidence type="ECO:0000313" key="4">
    <source>
        <dbReference type="Proteomes" id="UP000001366"/>
    </source>
</evidence>
<dbReference type="SUPFAM" id="SSF54001">
    <property type="entry name" value="Cysteine proteinases"/>
    <property type="match status" value="1"/>
</dbReference>
<dbReference type="InterPro" id="IPR021878">
    <property type="entry name" value="TgpA_N"/>
</dbReference>
<dbReference type="STRING" id="123214.PERMA_1111"/>
<dbReference type="InterPro" id="IPR038765">
    <property type="entry name" value="Papain-like_cys_pep_sf"/>
</dbReference>
<gene>
    <name evidence="3" type="ordered locus">PERMA_1111</name>
</gene>
<keyword evidence="1" id="KW-1133">Transmembrane helix</keyword>
<dbReference type="PaxDb" id="123214-PERMA_1111"/>
<dbReference type="InterPro" id="IPR052901">
    <property type="entry name" value="Bact_TGase-like"/>
</dbReference>
<protein>
    <submittedName>
        <fullName evidence="3">Transglutaminase domain protein</fullName>
    </submittedName>
</protein>
<dbReference type="Proteomes" id="UP000001366">
    <property type="component" value="Chromosome"/>
</dbReference>
<sequence length="624" mass="73284">MERIKVKNAVLVLAYIISLTGLLSVFRFVDPLFSLSFLIMMLFGLFFDFKKRHPLPRYLLNIISLFVVGLMFFTVNLDDPVTPVVQTLLILLGIKILEDKKFRDFMQIYTISVFLLSGSAFMSIDMIFLLFFLILYFLTVISMILLTFVTQDEEISFPFKDFLKIIFRSTFIPLLAIPVTVLIFLILPRTEYPIFNFLNKQSSGRSGFSDVVQLGDVSSIQEDDTVAFRVIMDKIDDRKLYWRGMTLNYFDGLTWLRIPADDGRSYLRGKTVFQEIILEPQENRYLFGLDKPVRFYGVSGKMDPDISFTTRSINFNRIKYRVSSVITDYIDTERVDRQIYLKLPKNISEDIVKLAHDLKGDNEAETVKNVLNFIEENYRYSLKDLPESEDPLWEFLFDKKYGNCEYFASSVAVLLRINRIPSRLVVGYRGGYYNDMAGYYIVPQRFAHTWVEAYIDGKWVRIDPTPSGVYREGFSDQFSKGGLYRFIETLQFVWINLIVNFDLQKQISIVNKIREGFKKPDLPDINFYYIIIPLSVLAVVFISFFIKRHLLISVEERLLKDFLRRMERKGYIKKDHEGLEEFVERIDDPVLKEKAYRFVTTFESYYYRDKKPDLKKLKDALSSI</sequence>
<evidence type="ECO:0000313" key="3">
    <source>
        <dbReference type="EMBL" id="ACO04554.1"/>
    </source>
</evidence>
<proteinExistence type="predicted"/>
<feature type="transmembrane region" description="Helical" evidence="1">
    <location>
        <begin position="9"/>
        <end position="26"/>
    </location>
</feature>
<accession>C0QQF2</accession>
<keyword evidence="4" id="KW-1185">Reference proteome</keyword>
<feature type="transmembrane region" description="Helical" evidence="1">
    <location>
        <begin position="527"/>
        <end position="546"/>
    </location>
</feature>